<proteinExistence type="predicted"/>
<name>A0A1I4YMG8_9NEIS</name>
<keyword evidence="2" id="KW-1185">Reference proteome</keyword>
<dbReference type="Pfam" id="PF05708">
    <property type="entry name" value="Peptidase_C92"/>
    <property type="match status" value="1"/>
</dbReference>
<gene>
    <name evidence="1" type="ORF">SAMN05660284_01379</name>
</gene>
<evidence type="ECO:0000313" key="2">
    <source>
        <dbReference type="Proteomes" id="UP000242869"/>
    </source>
</evidence>
<dbReference type="SUPFAM" id="SSF54001">
    <property type="entry name" value="Cysteine proteinases"/>
    <property type="match status" value="1"/>
</dbReference>
<dbReference type="InterPro" id="IPR024453">
    <property type="entry name" value="Peptidase_C92"/>
</dbReference>
<organism evidence="1 2">
    <name type="scientific">Formivibrio citricus</name>
    <dbReference type="NCBI Taxonomy" id="83765"/>
    <lineage>
        <taxon>Bacteria</taxon>
        <taxon>Pseudomonadati</taxon>
        <taxon>Pseudomonadota</taxon>
        <taxon>Betaproteobacteria</taxon>
        <taxon>Neisseriales</taxon>
        <taxon>Chitinibacteraceae</taxon>
        <taxon>Formivibrio</taxon>
    </lineage>
</organism>
<dbReference type="NCBIfam" id="NF008547">
    <property type="entry name" value="PRK11470.1"/>
    <property type="match status" value="1"/>
</dbReference>
<dbReference type="RefSeq" id="WP_218142652.1">
    <property type="nucleotide sequence ID" value="NZ_FOVE01000008.1"/>
</dbReference>
<protein>
    <submittedName>
        <fullName evidence="1">Permuted papain-like amidase enzyme, YaeF/YiiX, C92 family</fullName>
    </submittedName>
</protein>
<evidence type="ECO:0000313" key="1">
    <source>
        <dbReference type="EMBL" id="SFN39177.1"/>
    </source>
</evidence>
<sequence>MIHFKLKHVLGVVLGIGTGVMAGLFLGASDATATTGPLQQSTLEDIAEQLQVGDVVFTRIKVRPFLKVAAATGSWTNHVGIVTDISGSEPQISESTFPLSRTTPLSKFVARSESGRVAVARLKTEISPEQQTGIRQAAKKRSGILYDTGFNLHSSRQFCSRFVREVLAESTGVHVGKVENFATLLAQRPDTDLGFWKLWYFGRIPWQRETVTPASILNSPALQIVFDGRAHTPTAEEVRKAVPPYPAKFEWNPHG</sequence>
<dbReference type="InterPro" id="IPR038765">
    <property type="entry name" value="Papain-like_cys_pep_sf"/>
</dbReference>
<dbReference type="EMBL" id="FOVE01000008">
    <property type="protein sequence ID" value="SFN39177.1"/>
    <property type="molecule type" value="Genomic_DNA"/>
</dbReference>
<dbReference type="Gene3D" id="3.90.1720.10">
    <property type="entry name" value="endopeptidase domain like (from Nostoc punctiforme)"/>
    <property type="match status" value="1"/>
</dbReference>
<dbReference type="AlphaFoldDB" id="A0A1I4YMG8"/>
<dbReference type="Proteomes" id="UP000242869">
    <property type="component" value="Unassembled WGS sequence"/>
</dbReference>
<reference evidence="2" key="1">
    <citation type="submission" date="2016-10" db="EMBL/GenBank/DDBJ databases">
        <authorList>
            <person name="Varghese N."/>
            <person name="Submissions S."/>
        </authorList>
    </citation>
    <scope>NUCLEOTIDE SEQUENCE [LARGE SCALE GENOMIC DNA]</scope>
    <source>
        <strain evidence="2">DSM 6150</strain>
    </source>
</reference>
<accession>A0A1I4YMG8</accession>
<dbReference type="STRING" id="83765.SAMN05660284_01379"/>